<protein>
    <submittedName>
        <fullName evidence="3">Uncharacterized protein</fullName>
    </submittedName>
</protein>
<accession>A0A4Y5ZSV1</accession>
<organism evidence="3 4">
    <name type="scientific">Enterobacter hormaechei</name>
    <dbReference type="NCBI Taxonomy" id="158836"/>
    <lineage>
        <taxon>Bacteria</taxon>
        <taxon>Pseudomonadati</taxon>
        <taxon>Pseudomonadota</taxon>
        <taxon>Gammaproteobacteria</taxon>
        <taxon>Enterobacterales</taxon>
        <taxon>Enterobacteriaceae</taxon>
        <taxon>Enterobacter</taxon>
        <taxon>Enterobacter cloacae complex</taxon>
    </lineage>
</organism>
<name>A0A4Y5ZSV1_9ENTR</name>
<keyword evidence="2" id="KW-0732">Signal</keyword>
<evidence type="ECO:0000256" key="1">
    <source>
        <dbReference type="SAM" id="MobiDB-lite"/>
    </source>
</evidence>
<dbReference type="AlphaFoldDB" id="A0A4Y5ZSV1"/>
<feature type="region of interest" description="Disordered" evidence="1">
    <location>
        <begin position="27"/>
        <end position="61"/>
    </location>
</feature>
<sequence>MPWILLLLFSLFSAPSLAVTLPGVTTGATASQQNAPPEPDAEKPLTARLPTCLRTTRHGRS</sequence>
<feature type="signal peptide" evidence="2">
    <location>
        <begin position="1"/>
        <end position="18"/>
    </location>
</feature>
<gene>
    <name evidence="3" type="ORF">EIN43_09900</name>
</gene>
<evidence type="ECO:0000256" key="2">
    <source>
        <dbReference type="SAM" id="SignalP"/>
    </source>
</evidence>
<dbReference type="EMBL" id="CP041054">
    <property type="protein sequence ID" value="QDE47389.1"/>
    <property type="molecule type" value="Genomic_DNA"/>
</dbReference>
<dbReference type="Proteomes" id="UP000318237">
    <property type="component" value="Chromosome"/>
</dbReference>
<reference evidence="3 4" key="1">
    <citation type="submission" date="2019-06" db="EMBL/GenBank/DDBJ databases">
        <title>Whole genome sequencing of XDR Enterobacter.</title>
        <authorList>
            <person name="Gnana Soundari P."/>
            <person name="Vijayakumar R."/>
            <person name="Krishnan P."/>
        </authorList>
    </citation>
    <scope>NUCLEOTIDE SEQUENCE [LARGE SCALE GENOMIC DNA]</scope>
    <source>
        <strain evidence="3 4">C126</strain>
    </source>
</reference>
<evidence type="ECO:0000313" key="3">
    <source>
        <dbReference type="EMBL" id="QDE47389.1"/>
    </source>
</evidence>
<evidence type="ECO:0000313" key="4">
    <source>
        <dbReference type="Proteomes" id="UP000318237"/>
    </source>
</evidence>
<proteinExistence type="predicted"/>
<feature type="chain" id="PRO_5021470621" evidence="2">
    <location>
        <begin position="19"/>
        <end position="61"/>
    </location>
</feature>